<accession>A0A222P634</accession>
<dbReference type="KEGG" id="lcd:clem_13860"/>
<evidence type="ECO:0000313" key="1">
    <source>
        <dbReference type="EMBL" id="ASQ47298.1"/>
    </source>
</evidence>
<sequence length="128" mass="14365">MAYTPTPVPFSVADEYIGAAPYLTYLKQQGWVGVIQFFKNNSVGNCSFSENNIKLSHGSVVIAKEDVRQDVNGKTTTVEVMGDENFGFTYTVEWFDDLFFRKLECASKHYSTQTTDAVIKIAQQIDSN</sequence>
<evidence type="ECO:0000313" key="2">
    <source>
        <dbReference type="Proteomes" id="UP000201728"/>
    </source>
</evidence>
<protein>
    <submittedName>
        <fullName evidence="1">Uncharacterized protein</fullName>
    </submittedName>
</protein>
<dbReference type="Proteomes" id="UP000201728">
    <property type="component" value="Chromosome"/>
</dbReference>
<reference evidence="2" key="1">
    <citation type="submission" date="2016-07" db="EMBL/GenBank/DDBJ databases">
        <authorList>
            <person name="Florea S."/>
            <person name="Webb J.S."/>
            <person name="Jaromczyk J."/>
            <person name="Schardl C.L."/>
        </authorList>
    </citation>
    <scope>NUCLEOTIDE SEQUENCE [LARGE SCALE GENOMIC DNA]</scope>
    <source>
        <strain evidence="2">CDC-D5610</strain>
    </source>
</reference>
<proteinExistence type="predicted"/>
<dbReference type="EMBL" id="CP016397">
    <property type="protein sequence ID" value="ASQ47298.1"/>
    <property type="molecule type" value="Genomic_DNA"/>
</dbReference>
<dbReference type="OrthoDB" id="5635005at2"/>
<gene>
    <name evidence="1" type="ORF">clem_13860</name>
</gene>
<organism evidence="1 2">
    <name type="scientific">Legionella clemsonensis</name>
    <dbReference type="NCBI Taxonomy" id="1867846"/>
    <lineage>
        <taxon>Bacteria</taxon>
        <taxon>Pseudomonadati</taxon>
        <taxon>Pseudomonadota</taxon>
        <taxon>Gammaproteobacteria</taxon>
        <taxon>Legionellales</taxon>
        <taxon>Legionellaceae</taxon>
        <taxon>Legionella</taxon>
    </lineage>
</organism>
<dbReference type="AlphaFoldDB" id="A0A222P634"/>
<keyword evidence="2" id="KW-1185">Reference proteome</keyword>
<name>A0A222P634_9GAMM</name>
<dbReference type="RefSeq" id="WP_094092048.1">
    <property type="nucleotide sequence ID" value="NZ_CP016397.1"/>
</dbReference>